<organism evidence="2 3">
    <name type="scientific">Papaver atlanticum</name>
    <dbReference type="NCBI Taxonomy" id="357466"/>
    <lineage>
        <taxon>Eukaryota</taxon>
        <taxon>Viridiplantae</taxon>
        <taxon>Streptophyta</taxon>
        <taxon>Embryophyta</taxon>
        <taxon>Tracheophyta</taxon>
        <taxon>Spermatophyta</taxon>
        <taxon>Magnoliopsida</taxon>
        <taxon>Ranunculales</taxon>
        <taxon>Papaveraceae</taxon>
        <taxon>Papaveroideae</taxon>
        <taxon>Papaver</taxon>
    </lineage>
</organism>
<comment type="caution">
    <text evidence="2">The sequence shown here is derived from an EMBL/GenBank/DDBJ whole genome shotgun (WGS) entry which is preliminary data.</text>
</comment>
<dbReference type="Proteomes" id="UP001202328">
    <property type="component" value="Unassembled WGS sequence"/>
</dbReference>
<dbReference type="SUPFAM" id="SSF58104">
    <property type="entry name" value="Methyl-accepting chemotaxis protein (MCP) signaling domain"/>
    <property type="match status" value="1"/>
</dbReference>
<evidence type="ECO:0000313" key="2">
    <source>
        <dbReference type="EMBL" id="KAI3879237.1"/>
    </source>
</evidence>
<gene>
    <name evidence="2" type="ORF">MKW98_028804</name>
</gene>
<proteinExistence type="predicted"/>
<dbReference type="PANTHER" id="PTHR33735:SF10">
    <property type="entry name" value="EXPRESSED PROTEIN"/>
    <property type="match status" value="1"/>
</dbReference>
<dbReference type="Gene3D" id="1.10.287.950">
    <property type="entry name" value="Methyl-accepting chemotaxis protein"/>
    <property type="match status" value="1"/>
</dbReference>
<feature type="region of interest" description="Disordered" evidence="1">
    <location>
        <begin position="64"/>
        <end position="101"/>
    </location>
</feature>
<name>A0AAD4S9T6_9MAGN</name>
<keyword evidence="3" id="KW-1185">Reference proteome</keyword>
<evidence type="ECO:0000313" key="3">
    <source>
        <dbReference type="Proteomes" id="UP001202328"/>
    </source>
</evidence>
<sequence length="255" mass="28236">MSLVATSSSISSHQLRKLIHGDNQPRSSLSDVLAGGLSCLPSRTRAATMSIYNGKNASNLFRSFNRSWQPNNRRTKNMGKFNANLNSSGSGGPPTPPSGPPSSSGWFNWILWTLVPMFLPFLRNKWGPFRTLKDKIDTMVHTVEMAAEVIEEVAEEVEKVAEDLEEKLPEGALRTAAHNIHEVADEAYEVAKVADDLAHQAEEIENKMMDLAEKQESVVAAAKDIETDMEDLQTATAAASKDQERRDHKSHHKKD</sequence>
<protein>
    <submittedName>
        <fullName evidence="2">Uncharacterized protein</fullName>
    </submittedName>
</protein>
<evidence type="ECO:0000256" key="1">
    <source>
        <dbReference type="SAM" id="MobiDB-lite"/>
    </source>
</evidence>
<accession>A0AAD4S9T6</accession>
<reference evidence="2" key="1">
    <citation type="submission" date="2022-04" db="EMBL/GenBank/DDBJ databases">
        <title>A functionally conserved STORR gene fusion in Papaver species that diverged 16.8 million years ago.</title>
        <authorList>
            <person name="Catania T."/>
        </authorList>
    </citation>
    <scope>NUCLEOTIDE SEQUENCE</scope>
    <source>
        <strain evidence="2">S-188037</strain>
    </source>
</reference>
<dbReference type="AlphaFoldDB" id="A0AAD4S9T6"/>
<dbReference type="PANTHER" id="PTHR33735">
    <property type="entry name" value="EXPRESSED PROTEIN"/>
    <property type="match status" value="1"/>
</dbReference>
<feature type="region of interest" description="Disordered" evidence="1">
    <location>
        <begin position="230"/>
        <end position="255"/>
    </location>
</feature>
<dbReference type="EMBL" id="JAJJMB010012264">
    <property type="protein sequence ID" value="KAI3879237.1"/>
    <property type="molecule type" value="Genomic_DNA"/>
</dbReference>